<dbReference type="STRING" id="48256.CLHUN_38280"/>
<organism evidence="2 3">
    <name type="scientific">Ruminiclostridium hungatei</name>
    <name type="common">Clostridium hungatei</name>
    <dbReference type="NCBI Taxonomy" id="48256"/>
    <lineage>
        <taxon>Bacteria</taxon>
        <taxon>Bacillati</taxon>
        <taxon>Bacillota</taxon>
        <taxon>Clostridia</taxon>
        <taxon>Eubacteriales</taxon>
        <taxon>Oscillospiraceae</taxon>
        <taxon>Ruminiclostridium</taxon>
    </lineage>
</organism>
<feature type="transmembrane region" description="Helical" evidence="1">
    <location>
        <begin position="42"/>
        <end position="63"/>
    </location>
</feature>
<keyword evidence="1" id="KW-0812">Transmembrane</keyword>
<comment type="caution">
    <text evidence="2">The sequence shown here is derived from an EMBL/GenBank/DDBJ whole genome shotgun (WGS) entry which is preliminary data.</text>
</comment>
<evidence type="ECO:0000313" key="2">
    <source>
        <dbReference type="EMBL" id="OPX42307.1"/>
    </source>
</evidence>
<keyword evidence="1" id="KW-0472">Membrane</keyword>
<dbReference type="OrthoDB" id="2353968at2"/>
<gene>
    <name evidence="2" type="primary">yxlD</name>
    <name evidence="2" type="ORF">CLHUN_38280</name>
</gene>
<keyword evidence="1" id="KW-1133">Transmembrane helix</keyword>
<sequence>MSLHDFLNNPPVWLVFLVVLLVFCQGIWIFRDAQRRGRFPWFWGIWGISSFPLPLIVYFFAVIRKDRKEIKNAENR</sequence>
<accession>A0A1V4SGB0</accession>
<dbReference type="Proteomes" id="UP000191554">
    <property type="component" value="Unassembled WGS sequence"/>
</dbReference>
<evidence type="ECO:0000313" key="3">
    <source>
        <dbReference type="Proteomes" id="UP000191554"/>
    </source>
</evidence>
<evidence type="ECO:0000256" key="1">
    <source>
        <dbReference type="SAM" id="Phobius"/>
    </source>
</evidence>
<protein>
    <submittedName>
        <fullName evidence="2">Negative regulatory protein YxlD</fullName>
    </submittedName>
</protein>
<keyword evidence="3" id="KW-1185">Reference proteome</keyword>
<reference evidence="2 3" key="1">
    <citation type="submission" date="2017-03" db="EMBL/GenBank/DDBJ databases">
        <title>Genome sequence of Clostridium hungatei DSM 14427.</title>
        <authorList>
            <person name="Poehlein A."/>
            <person name="Daniel R."/>
        </authorList>
    </citation>
    <scope>NUCLEOTIDE SEQUENCE [LARGE SCALE GENOMIC DNA]</scope>
    <source>
        <strain evidence="2 3">DSM 14427</strain>
    </source>
</reference>
<feature type="transmembrane region" description="Helical" evidence="1">
    <location>
        <begin position="12"/>
        <end position="30"/>
    </location>
</feature>
<name>A0A1V4SGB0_RUMHU</name>
<dbReference type="EMBL" id="MZGX01000031">
    <property type="protein sequence ID" value="OPX42307.1"/>
    <property type="molecule type" value="Genomic_DNA"/>
</dbReference>
<dbReference type="AlphaFoldDB" id="A0A1V4SGB0"/>
<dbReference type="RefSeq" id="WP_080066241.1">
    <property type="nucleotide sequence ID" value="NZ_MZGX01000031.1"/>
</dbReference>
<proteinExistence type="predicted"/>